<sequence length="126" mass="13931">MARTADDAFYVETIHTNGGVFGFLKPIGKSAFYPNGGIRQPRCGSIGYNNCSHKRSVTYYIEAITHKGFAAIKCSDYISVIERDCSSTHKHVRMGAVTNANRAEGTYYVPVKQKAPFGYNKLPTDL</sequence>
<keyword evidence="3" id="KW-0964">Secreted</keyword>
<keyword evidence="7" id="KW-1185">Reference proteome</keyword>
<dbReference type="Pfam" id="PF00151">
    <property type="entry name" value="Lipase"/>
    <property type="match status" value="1"/>
</dbReference>
<comment type="subcellular location">
    <subcellularLocation>
        <location evidence="1">Secreted</location>
    </subcellularLocation>
</comment>
<dbReference type="AlphaFoldDB" id="B4M124"/>
<comment type="similarity">
    <text evidence="2 4">Belongs to the AB hydrolase superfamily. Lipase family.</text>
</comment>
<dbReference type="PANTHER" id="PTHR11610:SF150">
    <property type="entry name" value="FI01825P-RELATED"/>
    <property type="match status" value="1"/>
</dbReference>
<accession>B4M124</accession>
<dbReference type="EMBL" id="CH940650">
    <property type="protein sequence ID" value="EDW67435.2"/>
    <property type="molecule type" value="Genomic_DNA"/>
</dbReference>
<dbReference type="PANTHER" id="PTHR11610">
    <property type="entry name" value="LIPASE"/>
    <property type="match status" value="1"/>
</dbReference>
<dbReference type="InterPro" id="IPR000734">
    <property type="entry name" value="TAG_lipase"/>
</dbReference>
<dbReference type="Gene3D" id="3.40.50.1820">
    <property type="entry name" value="alpha/beta hydrolase"/>
    <property type="match status" value="1"/>
</dbReference>
<dbReference type="HOGENOM" id="CLU_1817833_0_0_1"/>
<evidence type="ECO:0000256" key="3">
    <source>
        <dbReference type="ARBA" id="ARBA00022525"/>
    </source>
</evidence>
<feature type="domain" description="Lipase" evidence="5">
    <location>
        <begin position="5"/>
        <end position="117"/>
    </location>
</feature>
<dbReference type="Proteomes" id="UP000008792">
    <property type="component" value="Unassembled WGS sequence"/>
</dbReference>
<dbReference type="InterPro" id="IPR013818">
    <property type="entry name" value="Lipase"/>
</dbReference>
<reference evidence="6 7" key="1">
    <citation type="journal article" date="2007" name="Nature">
        <title>Evolution of genes and genomes on the Drosophila phylogeny.</title>
        <authorList>
            <consortium name="Drosophila 12 Genomes Consortium"/>
            <person name="Clark A.G."/>
            <person name="Eisen M.B."/>
            <person name="Smith D.R."/>
            <person name="Bergman C.M."/>
            <person name="Oliver B."/>
            <person name="Markow T.A."/>
            <person name="Kaufman T.C."/>
            <person name="Kellis M."/>
            <person name="Gelbart W."/>
            <person name="Iyer V.N."/>
            <person name="Pollard D.A."/>
            <person name="Sackton T.B."/>
            <person name="Larracuente A.M."/>
            <person name="Singh N.D."/>
            <person name="Abad J.P."/>
            <person name="Abt D.N."/>
            <person name="Adryan B."/>
            <person name="Aguade M."/>
            <person name="Akashi H."/>
            <person name="Anderson W.W."/>
            <person name="Aquadro C.F."/>
            <person name="Ardell D.H."/>
            <person name="Arguello R."/>
            <person name="Artieri C.G."/>
            <person name="Barbash D.A."/>
            <person name="Barker D."/>
            <person name="Barsanti P."/>
            <person name="Batterham P."/>
            <person name="Batzoglou S."/>
            <person name="Begun D."/>
            <person name="Bhutkar A."/>
            <person name="Blanco E."/>
            <person name="Bosak S.A."/>
            <person name="Bradley R.K."/>
            <person name="Brand A.D."/>
            <person name="Brent M.R."/>
            <person name="Brooks A.N."/>
            <person name="Brown R.H."/>
            <person name="Butlin R.K."/>
            <person name="Caggese C."/>
            <person name="Calvi B.R."/>
            <person name="Bernardo de Carvalho A."/>
            <person name="Caspi A."/>
            <person name="Castrezana S."/>
            <person name="Celniker S.E."/>
            <person name="Chang J.L."/>
            <person name="Chapple C."/>
            <person name="Chatterji S."/>
            <person name="Chinwalla A."/>
            <person name="Civetta A."/>
            <person name="Clifton S.W."/>
            <person name="Comeron J.M."/>
            <person name="Costello J.C."/>
            <person name="Coyne J.A."/>
            <person name="Daub J."/>
            <person name="David R.G."/>
            <person name="Delcher A.L."/>
            <person name="Delehaunty K."/>
            <person name="Do C.B."/>
            <person name="Ebling H."/>
            <person name="Edwards K."/>
            <person name="Eickbush T."/>
            <person name="Evans J.D."/>
            <person name="Filipski A."/>
            <person name="Findeiss S."/>
            <person name="Freyhult E."/>
            <person name="Fulton L."/>
            <person name="Fulton R."/>
            <person name="Garcia A.C."/>
            <person name="Gardiner A."/>
            <person name="Garfield D.A."/>
            <person name="Garvin B.E."/>
            <person name="Gibson G."/>
            <person name="Gilbert D."/>
            <person name="Gnerre S."/>
            <person name="Godfrey J."/>
            <person name="Good R."/>
            <person name="Gotea V."/>
            <person name="Gravely B."/>
            <person name="Greenberg A.J."/>
            <person name="Griffiths-Jones S."/>
            <person name="Gross S."/>
            <person name="Guigo R."/>
            <person name="Gustafson E.A."/>
            <person name="Haerty W."/>
            <person name="Hahn M.W."/>
            <person name="Halligan D.L."/>
            <person name="Halpern A.L."/>
            <person name="Halter G.M."/>
            <person name="Han M.V."/>
            <person name="Heger A."/>
            <person name="Hillier L."/>
            <person name="Hinrichs A.S."/>
            <person name="Holmes I."/>
            <person name="Hoskins R.A."/>
            <person name="Hubisz M.J."/>
            <person name="Hultmark D."/>
            <person name="Huntley M.A."/>
            <person name="Jaffe D.B."/>
            <person name="Jagadeeshan S."/>
            <person name="Jeck W.R."/>
            <person name="Johnson J."/>
            <person name="Jones C.D."/>
            <person name="Jordan W.C."/>
            <person name="Karpen G.H."/>
            <person name="Kataoka E."/>
            <person name="Keightley P.D."/>
            <person name="Kheradpour P."/>
            <person name="Kirkness E.F."/>
            <person name="Koerich L.B."/>
            <person name="Kristiansen K."/>
            <person name="Kudrna D."/>
            <person name="Kulathinal R.J."/>
            <person name="Kumar S."/>
            <person name="Kwok R."/>
            <person name="Lander E."/>
            <person name="Langley C.H."/>
            <person name="Lapoint R."/>
            <person name="Lazzaro B.P."/>
            <person name="Lee S.J."/>
            <person name="Levesque L."/>
            <person name="Li R."/>
            <person name="Lin C.F."/>
            <person name="Lin M.F."/>
            <person name="Lindblad-Toh K."/>
            <person name="Llopart A."/>
            <person name="Long M."/>
            <person name="Low L."/>
            <person name="Lozovsky E."/>
            <person name="Lu J."/>
            <person name="Luo M."/>
            <person name="Machado C.A."/>
            <person name="Makalowski W."/>
            <person name="Marzo M."/>
            <person name="Matsuda M."/>
            <person name="Matzkin L."/>
            <person name="McAllister B."/>
            <person name="McBride C.S."/>
            <person name="McKernan B."/>
            <person name="McKernan K."/>
            <person name="Mendez-Lago M."/>
            <person name="Minx P."/>
            <person name="Mollenhauer M.U."/>
            <person name="Montooth K."/>
            <person name="Mount S.M."/>
            <person name="Mu X."/>
            <person name="Myers E."/>
            <person name="Negre B."/>
            <person name="Newfeld S."/>
            <person name="Nielsen R."/>
            <person name="Noor M.A."/>
            <person name="O'Grady P."/>
            <person name="Pachter L."/>
            <person name="Papaceit M."/>
            <person name="Parisi M.J."/>
            <person name="Parisi M."/>
            <person name="Parts L."/>
            <person name="Pedersen J.S."/>
            <person name="Pesole G."/>
            <person name="Phillippy A.M."/>
            <person name="Ponting C.P."/>
            <person name="Pop M."/>
            <person name="Porcelli D."/>
            <person name="Powell J.R."/>
            <person name="Prohaska S."/>
            <person name="Pruitt K."/>
            <person name="Puig M."/>
            <person name="Quesneville H."/>
            <person name="Ram K.R."/>
            <person name="Rand D."/>
            <person name="Rasmussen M.D."/>
            <person name="Reed L.K."/>
            <person name="Reenan R."/>
            <person name="Reily A."/>
            <person name="Remington K.A."/>
            <person name="Rieger T.T."/>
            <person name="Ritchie M.G."/>
            <person name="Robin C."/>
            <person name="Rogers Y.H."/>
            <person name="Rohde C."/>
            <person name="Rozas J."/>
            <person name="Rubenfield M.J."/>
            <person name="Ruiz A."/>
            <person name="Russo S."/>
            <person name="Salzberg S.L."/>
            <person name="Sanchez-Gracia A."/>
            <person name="Saranga D.J."/>
            <person name="Sato H."/>
            <person name="Schaeffer S.W."/>
            <person name="Schatz M.C."/>
            <person name="Schlenke T."/>
            <person name="Schwartz R."/>
            <person name="Segarra C."/>
            <person name="Singh R.S."/>
            <person name="Sirot L."/>
            <person name="Sirota M."/>
            <person name="Sisneros N.B."/>
            <person name="Smith C.D."/>
            <person name="Smith T.F."/>
            <person name="Spieth J."/>
            <person name="Stage D.E."/>
            <person name="Stark A."/>
            <person name="Stephan W."/>
            <person name="Strausberg R.L."/>
            <person name="Strempel S."/>
            <person name="Sturgill D."/>
            <person name="Sutton G."/>
            <person name="Sutton G.G."/>
            <person name="Tao W."/>
            <person name="Teichmann S."/>
            <person name="Tobari Y.N."/>
            <person name="Tomimura Y."/>
            <person name="Tsolas J.M."/>
            <person name="Valente V.L."/>
            <person name="Venter E."/>
            <person name="Venter J.C."/>
            <person name="Vicario S."/>
            <person name="Vieira F.G."/>
            <person name="Vilella A.J."/>
            <person name="Villasante A."/>
            <person name="Walenz B."/>
            <person name="Wang J."/>
            <person name="Wasserman M."/>
            <person name="Watts T."/>
            <person name="Wilson D."/>
            <person name="Wilson R.K."/>
            <person name="Wing R.A."/>
            <person name="Wolfner M.F."/>
            <person name="Wong A."/>
            <person name="Wong G.K."/>
            <person name="Wu C.I."/>
            <person name="Wu G."/>
            <person name="Yamamoto D."/>
            <person name="Yang H.P."/>
            <person name="Yang S.P."/>
            <person name="Yorke J.A."/>
            <person name="Yoshida K."/>
            <person name="Zdobnov E."/>
            <person name="Zhang P."/>
            <person name="Zhang Y."/>
            <person name="Zimin A.V."/>
            <person name="Baldwin J."/>
            <person name="Abdouelleil A."/>
            <person name="Abdulkadir J."/>
            <person name="Abebe A."/>
            <person name="Abera B."/>
            <person name="Abreu J."/>
            <person name="Acer S.C."/>
            <person name="Aftuck L."/>
            <person name="Alexander A."/>
            <person name="An P."/>
            <person name="Anderson E."/>
            <person name="Anderson S."/>
            <person name="Arachi H."/>
            <person name="Azer M."/>
            <person name="Bachantsang P."/>
            <person name="Barry A."/>
            <person name="Bayul T."/>
            <person name="Berlin A."/>
            <person name="Bessette D."/>
            <person name="Bloom T."/>
            <person name="Blye J."/>
            <person name="Boguslavskiy L."/>
            <person name="Bonnet C."/>
            <person name="Boukhgalter B."/>
            <person name="Bourzgui I."/>
            <person name="Brown A."/>
            <person name="Cahill P."/>
            <person name="Channer S."/>
            <person name="Cheshatsang Y."/>
            <person name="Chuda L."/>
            <person name="Citroen M."/>
            <person name="Collymore A."/>
            <person name="Cooke P."/>
            <person name="Costello M."/>
            <person name="D'Aco K."/>
            <person name="Daza R."/>
            <person name="De Haan G."/>
            <person name="DeGray S."/>
            <person name="DeMaso C."/>
            <person name="Dhargay N."/>
            <person name="Dooley K."/>
            <person name="Dooley E."/>
            <person name="Doricent M."/>
            <person name="Dorje P."/>
            <person name="Dorjee K."/>
            <person name="Dupes A."/>
            <person name="Elong R."/>
            <person name="Falk J."/>
            <person name="Farina A."/>
            <person name="Faro S."/>
            <person name="Ferguson D."/>
            <person name="Fisher S."/>
            <person name="Foley C.D."/>
            <person name="Franke A."/>
            <person name="Friedrich D."/>
            <person name="Gadbois L."/>
            <person name="Gearin G."/>
            <person name="Gearin C.R."/>
            <person name="Giannoukos G."/>
            <person name="Goode T."/>
            <person name="Graham J."/>
            <person name="Grandbois E."/>
            <person name="Grewal S."/>
            <person name="Gyaltsen K."/>
            <person name="Hafez N."/>
            <person name="Hagos B."/>
            <person name="Hall J."/>
            <person name="Henson C."/>
            <person name="Hollinger A."/>
            <person name="Honan T."/>
            <person name="Huard M.D."/>
            <person name="Hughes L."/>
            <person name="Hurhula B."/>
            <person name="Husby M.E."/>
            <person name="Kamat A."/>
            <person name="Kanga B."/>
            <person name="Kashin S."/>
            <person name="Khazanovich D."/>
            <person name="Kisner P."/>
            <person name="Lance K."/>
            <person name="Lara M."/>
            <person name="Lee W."/>
            <person name="Lennon N."/>
            <person name="Letendre F."/>
            <person name="LeVine R."/>
            <person name="Lipovsky A."/>
            <person name="Liu X."/>
            <person name="Liu J."/>
            <person name="Liu S."/>
            <person name="Lokyitsang T."/>
            <person name="Lokyitsang Y."/>
            <person name="Lubonja R."/>
            <person name="Lui A."/>
            <person name="MacDonald P."/>
            <person name="Magnisalis V."/>
            <person name="Maru K."/>
            <person name="Matthews C."/>
            <person name="McCusker W."/>
            <person name="McDonough S."/>
            <person name="Mehta T."/>
            <person name="Meldrim J."/>
            <person name="Meneus L."/>
            <person name="Mihai O."/>
            <person name="Mihalev A."/>
            <person name="Mihova T."/>
            <person name="Mittelman R."/>
            <person name="Mlenga V."/>
            <person name="Montmayeur A."/>
            <person name="Mulrain L."/>
            <person name="Navidi A."/>
            <person name="Naylor J."/>
            <person name="Negash T."/>
            <person name="Nguyen T."/>
            <person name="Nguyen N."/>
            <person name="Nicol R."/>
            <person name="Norbu C."/>
            <person name="Norbu N."/>
            <person name="Novod N."/>
            <person name="O'Neill B."/>
            <person name="Osman S."/>
            <person name="Markiewicz E."/>
            <person name="Oyono O.L."/>
            <person name="Patti C."/>
            <person name="Phunkhang P."/>
            <person name="Pierre F."/>
            <person name="Priest M."/>
            <person name="Raghuraman S."/>
            <person name="Rege F."/>
            <person name="Reyes R."/>
            <person name="Rise C."/>
            <person name="Rogov P."/>
            <person name="Ross K."/>
            <person name="Ryan E."/>
            <person name="Settipalli S."/>
            <person name="Shea T."/>
            <person name="Sherpa N."/>
            <person name="Shi L."/>
            <person name="Shih D."/>
            <person name="Sparrow T."/>
            <person name="Spaulding J."/>
            <person name="Stalker J."/>
            <person name="Stange-Thomann N."/>
            <person name="Stavropoulos S."/>
            <person name="Stone C."/>
            <person name="Strader C."/>
            <person name="Tesfaye S."/>
            <person name="Thomson T."/>
            <person name="Thoulutsang Y."/>
            <person name="Thoulutsang D."/>
            <person name="Topham K."/>
            <person name="Topping I."/>
            <person name="Tsamla T."/>
            <person name="Vassiliev H."/>
            <person name="Vo A."/>
            <person name="Wangchuk T."/>
            <person name="Wangdi T."/>
            <person name="Weiand M."/>
            <person name="Wilkinson J."/>
            <person name="Wilson A."/>
            <person name="Yadav S."/>
            <person name="Young G."/>
            <person name="Yu Q."/>
            <person name="Zembek L."/>
            <person name="Zhong D."/>
            <person name="Zimmer A."/>
            <person name="Zwirko Z."/>
            <person name="Jaffe D.B."/>
            <person name="Alvarez P."/>
            <person name="Brockman W."/>
            <person name="Butler J."/>
            <person name="Chin C."/>
            <person name="Gnerre S."/>
            <person name="Grabherr M."/>
            <person name="Kleber M."/>
            <person name="Mauceli E."/>
            <person name="MacCallum I."/>
        </authorList>
    </citation>
    <scope>NUCLEOTIDE SEQUENCE [LARGE SCALE GENOMIC DNA]</scope>
    <source>
        <strain evidence="7">Tucson 15010-1051.87</strain>
    </source>
</reference>
<organism evidence="6 7">
    <name type="scientific">Drosophila virilis</name>
    <name type="common">Fruit fly</name>
    <dbReference type="NCBI Taxonomy" id="7244"/>
    <lineage>
        <taxon>Eukaryota</taxon>
        <taxon>Metazoa</taxon>
        <taxon>Ecdysozoa</taxon>
        <taxon>Arthropoda</taxon>
        <taxon>Hexapoda</taxon>
        <taxon>Insecta</taxon>
        <taxon>Pterygota</taxon>
        <taxon>Neoptera</taxon>
        <taxon>Endopterygota</taxon>
        <taxon>Diptera</taxon>
        <taxon>Brachycera</taxon>
        <taxon>Muscomorpha</taxon>
        <taxon>Ephydroidea</taxon>
        <taxon>Drosophilidae</taxon>
        <taxon>Drosophila</taxon>
    </lineage>
</organism>
<proteinExistence type="inferred from homology"/>
<dbReference type="GO" id="GO:0005615">
    <property type="term" value="C:extracellular space"/>
    <property type="evidence" value="ECO:0007669"/>
    <property type="project" value="TreeGrafter"/>
</dbReference>
<dbReference type="InParanoid" id="B4M124"/>
<dbReference type="SUPFAM" id="SSF53474">
    <property type="entry name" value="alpha/beta-Hydrolases"/>
    <property type="match status" value="1"/>
</dbReference>
<dbReference type="SMR" id="B4M124"/>
<dbReference type="OrthoDB" id="199913at2759"/>
<evidence type="ECO:0000256" key="1">
    <source>
        <dbReference type="ARBA" id="ARBA00004613"/>
    </source>
</evidence>
<evidence type="ECO:0000256" key="2">
    <source>
        <dbReference type="ARBA" id="ARBA00010701"/>
    </source>
</evidence>
<evidence type="ECO:0000313" key="6">
    <source>
        <dbReference type="EMBL" id="EDW67435.2"/>
    </source>
</evidence>
<evidence type="ECO:0000256" key="4">
    <source>
        <dbReference type="RuleBase" id="RU004262"/>
    </source>
</evidence>
<keyword evidence="6" id="KW-0378">Hydrolase</keyword>
<dbReference type="InterPro" id="IPR029058">
    <property type="entry name" value="AB_hydrolase_fold"/>
</dbReference>
<dbReference type="GO" id="GO:0016042">
    <property type="term" value="P:lipid catabolic process"/>
    <property type="evidence" value="ECO:0007669"/>
    <property type="project" value="TreeGrafter"/>
</dbReference>
<name>B4M124_DROVI</name>
<dbReference type="InterPro" id="IPR002334">
    <property type="entry name" value="Allerg_PlipaseA1"/>
</dbReference>
<dbReference type="PRINTS" id="PR00825">
    <property type="entry name" value="DOLALLERGEN"/>
</dbReference>
<dbReference type="GO" id="GO:0016298">
    <property type="term" value="F:lipase activity"/>
    <property type="evidence" value="ECO:0007669"/>
    <property type="project" value="InterPro"/>
</dbReference>
<protein>
    <recommendedName>
        <fullName evidence="5">Lipase domain-containing protein</fullName>
    </recommendedName>
</protein>
<dbReference type="GO" id="GO:0017171">
    <property type="term" value="F:serine hydrolase activity"/>
    <property type="evidence" value="ECO:0007669"/>
    <property type="project" value="TreeGrafter"/>
</dbReference>
<gene>
    <name evidence="6" type="primary">Dvir\GJ24143</name>
    <name evidence="6" type="ORF">Dvir_GJ24143</name>
</gene>
<evidence type="ECO:0000313" key="7">
    <source>
        <dbReference type="Proteomes" id="UP000008792"/>
    </source>
</evidence>
<evidence type="ECO:0000259" key="5">
    <source>
        <dbReference type="Pfam" id="PF00151"/>
    </source>
</evidence>